<accession>A0A291RP72</accession>
<feature type="region of interest" description="Disordered" evidence="1">
    <location>
        <begin position="1"/>
        <end position="62"/>
    </location>
</feature>
<feature type="compositionally biased region" description="Basic and acidic residues" evidence="1">
    <location>
        <begin position="9"/>
        <end position="62"/>
    </location>
</feature>
<dbReference type="KEGG" id="ntp:CRH09_25665"/>
<feature type="region of interest" description="Disordered" evidence="1">
    <location>
        <begin position="210"/>
        <end position="266"/>
    </location>
</feature>
<protein>
    <submittedName>
        <fullName evidence="2">Uncharacterized protein</fullName>
    </submittedName>
</protein>
<dbReference type="Proteomes" id="UP000221961">
    <property type="component" value="Chromosome"/>
</dbReference>
<evidence type="ECO:0000313" key="3">
    <source>
        <dbReference type="Proteomes" id="UP000221961"/>
    </source>
</evidence>
<proteinExistence type="predicted"/>
<evidence type="ECO:0000313" key="2">
    <source>
        <dbReference type="EMBL" id="ATL69059.1"/>
    </source>
</evidence>
<sequence length="359" mass="41011">MGGAMSDDDSARRRREEALAKLRQQQAKEKERGRDNNTRGEQFHRGMAQIREETREKGWVREHREDLPGGKYVKLDQARVLGGEKEFSEYKSGRIDGKAREQLAGHRYLLEKGIYKSGQWVTVRGEPVPAEIRDLIRDMKRDFPGRFAHIEVSREMAARAIDLGKSLMPGQQRELPGVGDKARAYQLAQELMQQRARERGERFKAMEQFRGQAARGRGDAAQRRQQERQQAERARAEREAAERVAREFTPPSQQPRGREATDPTEHAAREALEARERAERAAQQARDLAAQWQLAQIREFQRKGMSPELIRIMEFIHKGMPAPGVPLPGAPELASEVMRGGRAAERDRIRNLGLEKGGR</sequence>
<dbReference type="AlphaFoldDB" id="A0A291RP72"/>
<dbReference type="EMBL" id="CP023778">
    <property type="protein sequence ID" value="ATL69059.1"/>
    <property type="molecule type" value="Genomic_DNA"/>
</dbReference>
<gene>
    <name evidence="2" type="ORF">CRH09_25665</name>
</gene>
<evidence type="ECO:0000256" key="1">
    <source>
        <dbReference type="SAM" id="MobiDB-lite"/>
    </source>
</evidence>
<feature type="compositionally biased region" description="Basic and acidic residues" evidence="1">
    <location>
        <begin position="256"/>
        <end position="266"/>
    </location>
</feature>
<organism evidence="2 3">
    <name type="scientific">Nocardia terpenica</name>
    <dbReference type="NCBI Taxonomy" id="455432"/>
    <lineage>
        <taxon>Bacteria</taxon>
        <taxon>Bacillati</taxon>
        <taxon>Actinomycetota</taxon>
        <taxon>Actinomycetes</taxon>
        <taxon>Mycobacteriales</taxon>
        <taxon>Nocardiaceae</taxon>
        <taxon>Nocardia</taxon>
    </lineage>
</organism>
<feature type="region of interest" description="Disordered" evidence="1">
    <location>
        <begin position="339"/>
        <end position="359"/>
    </location>
</feature>
<reference evidence="2 3" key="1">
    <citation type="submission" date="2017-10" db="EMBL/GenBank/DDBJ databases">
        <title>Comparative genomics between pathogenic Norcardia.</title>
        <authorList>
            <person name="Zeng L."/>
        </authorList>
    </citation>
    <scope>NUCLEOTIDE SEQUENCE [LARGE SCALE GENOMIC DNA]</scope>
    <source>
        <strain evidence="2 3">NC_YFY_NT001</strain>
    </source>
</reference>
<name>A0A291RP72_9NOCA</name>
<feature type="compositionally biased region" description="Basic and acidic residues" evidence="1">
    <location>
        <begin position="216"/>
        <end position="246"/>
    </location>
</feature>